<dbReference type="Pfam" id="PF01409">
    <property type="entry name" value="tRNA-synt_2d"/>
    <property type="match status" value="1"/>
</dbReference>
<dbReference type="GO" id="GO:0004826">
    <property type="term" value="F:phenylalanine-tRNA ligase activity"/>
    <property type="evidence" value="ECO:0007669"/>
    <property type="project" value="UniProtKB-EC"/>
</dbReference>
<protein>
    <recommendedName>
        <fullName evidence="3">phenylalanine--tRNA ligase</fullName>
        <ecNumber evidence="3">6.1.1.20</ecNumber>
    </recommendedName>
    <alternativeName>
        <fullName evidence="11">Phenylalanyl-tRNA synthetase</fullName>
    </alternativeName>
</protein>
<feature type="domain" description="FDX-ACB" evidence="14">
    <location>
        <begin position="297"/>
        <end position="390"/>
    </location>
</feature>
<evidence type="ECO:0000256" key="2">
    <source>
        <dbReference type="ARBA" id="ARBA00008226"/>
    </source>
</evidence>
<dbReference type="FunFam" id="3.30.70.380:FF:000002">
    <property type="entry name" value="phenylalanine--tRNA ligase, mitochondrial"/>
    <property type="match status" value="1"/>
</dbReference>
<dbReference type="GO" id="GO:0006432">
    <property type="term" value="P:phenylalanyl-tRNA aminoacylation"/>
    <property type="evidence" value="ECO:0007669"/>
    <property type="project" value="TreeGrafter"/>
</dbReference>
<dbReference type="InterPro" id="IPR045864">
    <property type="entry name" value="aa-tRNA-synth_II/BPL/LPL"/>
</dbReference>
<evidence type="ECO:0000256" key="8">
    <source>
        <dbReference type="ARBA" id="ARBA00022946"/>
    </source>
</evidence>
<keyword evidence="9" id="KW-0496">Mitochondrion</keyword>
<keyword evidence="4" id="KW-0436">Ligase</keyword>
<evidence type="ECO:0000256" key="3">
    <source>
        <dbReference type="ARBA" id="ARBA00012814"/>
    </source>
</evidence>
<dbReference type="Proteomes" id="UP000574390">
    <property type="component" value="Unassembled WGS sequence"/>
</dbReference>
<dbReference type="PROSITE" id="PS51447">
    <property type="entry name" value="FDX_ACB"/>
    <property type="match status" value="1"/>
</dbReference>
<dbReference type="AlphaFoldDB" id="A0A7J6RMX7"/>
<proteinExistence type="inferred from homology"/>
<evidence type="ECO:0000256" key="9">
    <source>
        <dbReference type="ARBA" id="ARBA00023128"/>
    </source>
</evidence>
<dbReference type="Gene3D" id="3.30.70.380">
    <property type="entry name" value="Ferrodoxin-fold anticodon-binding domain"/>
    <property type="match status" value="1"/>
</dbReference>
<dbReference type="GO" id="GO:0005524">
    <property type="term" value="F:ATP binding"/>
    <property type="evidence" value="ECO:0007669"/>
    <property type="project" value="UniProtKB-KW"/>
</dbReference>
<dbReference type="GO" id="GO:0000049">
    <property type="term" value="F:tRNA binding"/>
    <property type="evidence" value="ECO:0007669"/>
    <property type="project" value="InterPro"/>
</dbReference>
<evidence type="ECO:0000256" key="6">
    <source>
        <dbReference type="ARBA" id="ARBA00022840"/>
    </source>
</evidence>
<dbReference type="Gene3D" id="3.30.930.10">
    <property type="entry name" value="Bira Bifunctional Protein, Domain 2"/>
    <property type="match status" value="2"/>
</dbReference>
<dbReference type="PANTHER" id="PTHR11538:SF41">
    <property type="entry name" value="PHENYLALANINE--TRNA LIGASE, MITOCHONDRIAL"/>
    <property type="match status" value="1"/>
</dbReference>
<organism evidence="15 16">
    <name type="scientific">Perkinsus olseni</name>
    <name type="common">Perkinsus atlanticus</name>
    <dbReference type="NCBI Taxonomy" id="32597"/>
    <lineage>
        <taxon>Eukaryota</taxon>
        <taxon>Sar</taxon>
        <taxon>Alveolata</taxon>
        <taxon>Perkinsozoa</taxon>
        <taxon>Perkinsea</taxon>
        <taxon>Perkinsida</taxon>
        <taxon>Perkinsidae</taxon>
        <taxon>Perkinsus</taxon>
    </lineage>
</organism>
<dbReference type="InterPro" id="IPR006195">
    <property type="entry name" value="aa-tRNA-synth_II"/>
</dbReference>
<comment type="subcellular location">
    <subcellularLocation>
        <location evidence="1">Mitochondrion matrix</location>
    </subcellularLocation>
</comment>
<keyword evidence="10" id="KW-0030">Aminoacyl-tRNA synthetase</keyword>
<dbReference type="GO" id="GO:0005759">
    <property type="term" value="C:mitochondrial matrix"/>
    <property type="evidence" value="ECO:0007669"/>
    <property type="project" value="UniProtKB-SubCell"/>
</dbReference>
<evidence type="ECO:0000259" key="14">
    <source>
        <dbReference type="PROSITE" id="PS51447"/>
    </source>
</evidence>
<keyword evidence="8" id="KW-0809">Transit peptide</keyword>
<dbReference type="PROSITE" id="PS50862">
    <property type="entry name" value="AA_TRNA_LIGASE_II"/>
    <property type="match status" value="1"/>
</dbReference>
<comment type="similarity">
    <text evidence="2">Belongs to the class-II aminoacyl-tRNA synthetase family.</text>
</comment>
<feature type="domain" description="Aminoacyl-transfer RNA synthetases class-II family profile" evidence="13">
    <location>
        <begin position="53"/>
        <end position="295"/>
    </location>
</feature>
<dbReference type="InterPro" id="IPR005121">
    <property type="entry name" value="Fdx_antiC-bd"/>
</dbReference>
<dbReference type="SUPFAM" id="SSF55681">
    <property type="entry name" value="Class II aaRS and biotin synthetases"/>
    <property type="match status" value="1"/>
</dbReference>
<evidence type="ECO:0000313" key="15">
    <source>
        <dbReference type="EMBL" id="KAF4721110.1"/>
    </source>
</evidence>
<dbReference type="Pfam" id="PF03147">
    <property type="entry name" value="FDX-ACB"/>
    <property type="match status" value="1"/>
</dbReference>
<feature type="non-terminal residue" evidence="15">
    <location>
        <position position="390"/>
    </location>
</feature>
<dbReference type="EC" id="6.1.1.20" evidence="3"/>
<evidence type="ECO:0000256" key="12">
    <source>
        <dbReference type="ARBA" id="ARBA00049255"/>
    </source>
</evidence>
<dbReference type="SMART" id="SM00896">
    <property type="entry name" value="FDX-ACB"/>
    <property type="match status" value="1"/>
</dbReference>
<sequence length="390" mass="44777">ARVVRMLSLRYARSCVIPILQQSVEPPKHIPASVWGKIGSNLHLDQRHPLGILKTLIDDHFHRRFPQSFVFDSPPSPVIRSEVAFDELLIPKGHPSRSRSDTFYISDTDTEWLLRPQATAHQPEMLCRVAAAGSPVEGAVWSADVYRKDEIDRYHYPVFHQVDGLRLFSTSEASQAMVIEDLKKTLEGLMKSLFGAGVDMRWDSTVTFPFTDPSLEMEIFYNGKWIEVLGCGAIKSEIIDRALGSDCGLHGWAFGLGLERLAMHLFEIDDIRLFWSTDKRFLSQFADGELKKFEPFSNYPPVFKDISFWIDDDVGFELNKFFEICREISTDCLESIEAKDEFFHPTTGRRSLCFRLTYRSFERTLTHEWVNSMHHAVVEAIAKQLPITIR</sequence>
<evidence type="ECO:0000256" key="4">
    <source>
        <dbReference type="ARBA" id="ARBA00022598"/>
    </source>
</evidence>
<comment type="caution">
    <text evidence="15">The sequence shown here is derived from an EMBL/GenBank/DDBJ whole genome shotgun (WGS) entry which is preliminary data.</text>
</comment>
<evidence type="ECO:0000259" key="13">
    <source>
        <dbReference type="PROSITE" id="PS50862"/>
    </source>
</evidence>
<reference evidence="15 16" key="1">
    <citation type="submission" date="2020-04" db="EMBL/GenBank/DDBJ databases">
        <title>Perkinsus olseni comparative genomics.</title>
        <authorList>
            <person name="Bogema D.R."/>
        </authorList>
    </citation>
    <scope>NUCLEOTIDE SEQUENCE [LARGE SCALE GENOMIC DNA]</scope>
    <source>
        <strain evidence="15">ATCC PRA-205</strain>
    </source>
</reference>
<dbReference type="EMBL" id="JABANM010021515">
    <property type="protein sequence ID" value="KAF4721110.1"/>
    <property type="molecule type" value="Genomic_DNA"/>
</dbReference>
<keyword evidence="5" id="KW-0547">Nucleotide-binding</keyword>
<keyword evidence="6" id="KW-0067">ATP-binding</keyword>
<evidence type="ECO:0000256" key="10">
    <source>
        <dbReference type="ARBA" id="ARBA00023146"/>
    </source>
</evidence>
<evidence type="ECO:0000256" key="1">
    <source>
        <dbReference type="ARBA" id="ARBA00004305"/>
    </source>
</evidence>
<evidence type="ECO:0000313" key="16">
    <source>
        <dbReference type="Proteomes" id="UP000574390"/>
    </source>
</evidence>
<evidence type="ECO:0000256" key="5">
    <source>
        <dbReference type="ARBA" id="ARBA00022741"/>
    </source>
</evidence>
<dbReference type="InterPro" id="IPR036690">
    <property type="entry name" value="Fdx_antiC-bd_sf"/>
</dbReference>
<comment type="catalytic activity">
    <reaction evidence="12">
        <text>tRNA(Phe) + L-phenylalanine + ATP = L-phenylalanyl-tRNA(Phe) + AMP + diphosphate + H(+)</text>
        <dbReference type="Rhea" id="RHEA:19413"/>
        <dbReference type="Rhea" id="RHEA-COMP:9668"/>
        <dbReference type="Rhea" id="RHEA-COMP:9699"/>
        <dbReference type="ChEBI" id="CHEBI:15378"/>
        <dbReference type="ChEBI" id="CHEBI:30616"/>
        <dbReference type="ChEBI" id="CHEBI:33019"/>
        <dbReference type="ChEBI" id="CHEBI:58095"/>
        <dbReference type="ChEBI" id="CHEBI:78442"/>
        <dbReference type="ChEBI" id="CHEBI:78531"/>
        <dbReference type="ChEBI" id="CHEBI:456215"/>
        <dbReference type="EC" id="6.1.1.20"/>
    </reaction>
</comment>
<name>A0A7J6RMX7_PEROL</name>
<evidence type="ECO:0000256" key="11">
    <source>
        <dbReference type="ARBA" id="ARBA00031194"/>
    </source>
</evidence>
<accession>A0A7J6RMX7</accession>
<dbReference type="InterPro" id="IPR002319">
    <property type="entry name" value="Phenylalanyl-tRNA_Synthase"/>
</dbReference>
<dbReference type="PANTHER" id="PTHR11538">
    <property type="entry name" value="PHENYLALANYL-TRNA SYNTHETASE"/>
    <property type="match status" value="1"/>
</dbReference>
<dbReference type="SUPFAM" id="SSF54991">
    <property type="entry name" value="Anticodon-binding domain of PheRS"/>
    <property type="match status" value="1"/>
</dbReference>
<keyword evidence="7" id="KW-0648">Protein biosynthesis</keyword>
<gene>
    <name evidence="15" type="ORF">FOZ62_021575</name>
</gene>
<evidence type="ECO:0000256" key="7">
    <source>
        <dbReference type="ARBA" id="ARBA00022917"/>
    </source>
</evidence>